<reference evidence="9" key="1">
    <citation type="journal article" date="2020" name="Nat. Genet.">
        <title>Genomic diversifications of five Gossypium allopolyploid species and their impact on cotton improvement.</title>
        <authorList>
            <person name="Chen Z.J."/>
            <person name="Sreedasyam A."/>
            <person name="Ando A."/>
            <person name="Song Q."/>
            <person name="De Santiago L.M."/>
            <person name="Hulse-Kemp A.M."/>
            <person name="Ding M."/>
            <person name="Ye W."/>
            <person name="Kirkbride R.C."/>
            <person name="Jenkins J."/>
            <person name="Plott C."/>
            <person name="Lovell J."/>
            <person name="Lin Y.M."/>
            <person name="Vaughn R."/>
            <person name="Liu B."/>
            <person name="Simpson S."/>
            <person name="Scheffler B.E."/>
            <person name="Wen L."/>
            <person name="Saski C.A."/>
            <person name="Grover C.E."/>
            <person name="Hu G."/>
            <person name="Conover J.L."/>
            <person name="Carlson J.W."/>
            <person name="Shu S."/>
            <person name="Boston L.B."/>
            <person name="Williams M."/>
            <person name="Peterson D.G."/>
            <person name="McGee K."/>
            <person name="Jones D.C."/>
            <person name="Wendel J.F."/>
            <person name="Stelly D.M."/>
            <person name="Grimwood J."/>
            <person name="Schmutz J."/>
        </authorList>
    </citation>
    <scope>NUCLEOTIDE SEQUENCE [LARGE SCALE GENOMIC DNA]</scope>
    <source>
        <strain evidence="9">cv. TM-1</strain>
    </source>
</reference>
<dbReference type="OrthoDB" id="551672at2759"/>
<dbReference type="GO" id="GO:0003700">
    <property type="term" value="F:DNA-binding transcription factor activity"/>
    <property type="evidence" value="ECO:0000318"/>
    <property type="project" value="GO_Central"/>
</dbReference>
<dbReference type="FunFam" id="1.20.5.170:FF:000020">
    <property type="entry name" value="BZIP transcription factor"/>
    <property type="match status" value="1"/>
</dbReference>
<accession>A0A1U8I5H2</accession>
<evidence type="ECO:0000256" key="6">
    <source>
        <dbReference type="SAM" id="Coils"/>
    </source>
</evidence>
<dbReference type="GO" id="GO:0046982">
    <property type="term" value="F:protein heterodimerization activity"/>
    <property type="evidence" value="ECO:0007669"/>
    <property type="project" value="UniProtKB-ARBA"/>
</dbReference>
<keyword evidence="2" id="KW-0805">Transcription regulation</keyword>
<evidence type="ECO:0000256" key="1">
    <source>
        <dbReference type="ARBA" id="ARBA00004123"/>
    </source>
</evidence>
<evidence type="ECO:0000256" key="5">
    <source>
        <dbReference type="ARBA" id="ARBA00023242"/>
    </source>
</evidence>
<dbReference type="SMART" id="SM00338">
    <property type="entry name" value="BRLZ"/>
    <property type="match status" value="1"/>
</dbReference>
<dbReference type="InterPro" id="IPR045314">
    <property type="entry name" value="bZIP_plant_GBF1"/>
</dbReference>
<keyword evidence="5" id="KW-0539">Nucleus</keyword>
<evidence type="ECO:0000256" key="3">
    <source>
        <dbReference type="ARBA" id="ARBA00023125"/>
    </source>
</evidence>
<feature type="coiled-coil region" evidence="6">
    <location>
        <begin position="61"/>
        <end position="112"/>
    </location>
</feature>
<dbReference type="PANTHER" id="PTHR45764">
    <property type="entry name" value="BZIP TRANSCRIPTION FACTOR 44"/>
    <property type="match status" value="1"/>
</dbReference>
<evidence type="ECO:0000313" key="10">
    <source>
        <dbReference type="RefSeq" id="XP_016673466.1"/>
    </source>
</evidence>
<reference evidence="10" key="2">
    <citation type="submission" date="2025-08" db="UniProtKB">
        <authorList>
            <consortium name="RefSeq"/>
        </authorList>
    </citation>
    <scope>IDENTIFICATION</scope>
</reference>
<dbReference type="SMR" id="A0A1U8I5H2"/>
<dbReference type="AlphaFoldDB" id="A0A1U8I5H2"/>
<evidence type="ECO:0000313" key="9">
    <source>
        <dbReference type="Proteomes" id="UP000818029"/>
    </source>
</evidence>
<dbReference type="OMA" id="LESWQCH"/>
<evidence type="ECO:0000256" key="7">
    <source>
        <dbReference type="SAM" id="MobiDB-lite"/>
    </source>
</evidence>
<dbReference type="KEGG" id="ghi:107892967"/>
<dbReference type="CDD" id="cd14702">
    <property type="entry name" value="bZIP_plant_GBF1"/>
    <property type="match status" value="1"/>
</dbReference>
<dbReference type="GO" id="GO:0005634">
    <property type="term" value="C:nucleus"/>
    <property type="evidence" value="ECO:0000318"/>
    <property type="project" value="GO_Central"/>
</dbReference>
<dbReference type="PaxDb" id="3635-A0A1U8I5H2"/>
<dbReference type="InterPro" id="IPR046347">
    <property type="entry name" value="bZIP_sf"/>
</dbReference>
<dbReference type="STRING" id="3635.A0A1U8I5H2"/>
<dbReference type="SUPFAM" id="SSF57959">
    <property type="entry name" value="Leucine zipper domain"/>
    <property type="match status" value="1"/>
</dbReference>
<dbReference type="PANTHER" id="PTHR45764:SF31">
    <property type="entry name" value="BASIC LEUCINE ZIPPER 1"/>
    <property type="match status" value="1"/>
</dbReference>
<dbReference type="RefSeq" id="XP_016673466.1">
    <property type="nucleotide sequence ID" value="XM_016817977.2"/>
</dbReference>
<dbReference type="GO" id="GO:0045893">
    <property type="term" value="P:positive regulation of DNA-templated transcription"/>
    <property type="evidence" value="ECO:0000318"/>
    <property type="project" value="GO_Central"/>
</dbReference>
<gene>
    <name evidence="10" type="primary">LOC107892967</name>
</gene>
<keyword evidence="6" id="KW-0175">Coiled coil</keyword>
<evidence type="ECO:0000256" key="4">
    <source>
        <dbReference type="ARBA" id="ARBA00023163"/>
    </source>
</evidence>
<name>A0A1U8I5H2_GOSHI</name>
<evidence type="ECO:0000256" key="2">
    <source>
        <dbReference type="ARBA" id="ARBA00023015"/>
    </source>
</evidence>
<organism evidence="9 10">
    <name type="scientific">Gossypium hirsutum</name>
    <name type="common">Upland cotton</name>
    <name type="synonym">Gossypium mexicanum</name>
    <dbReference type="NCBI Taxonomy" id="3635"/>
    <lineage>
        <taxon>Eukaryota</taxon>
        <taxon>Viridiplantae</taxon>
        <taxon>Streptophyta</taxon>
        <taxon>Embryophyta</taxon>
        <taxon>Tracheophyta</taxon>
        <taxon>Spermatophyta</taxon>
        <taxon>Magnoliopsida</taxon>
        <taxon>eudicotyledons</taxon>
        <taxon>Gunneridae</taxon>
        <taxon>Pentapetalae</taxon>
        <taxon>rosids</taxon>
        <taxon>malvids</taxon>
        <taxon>Malvales</taxon>
        <taxon>Malvaceae</taxon>
        <taxon>Malvoideae</taxon>
        <taxon>Gossypium</taxon>
    </lineage>
</organism>
<dbReference type="PROSITE" id="PS00036">
    <property type="entry name" value="BZIP_BASIC"/>
    <property type="match status" value="1"/>
</dbReference>
<dbReference type="Pfam" id="PF00170">
    <property type="entry name" value="bZIP_1"/>
    <property type="match status" value="1"/>
</dbReference>
<dbReference type="GO" id="GO:0000976">
    <property type="term" value="F:transcription cis-regulatory region binding"/>
    <property type="evidence" value="ECO:0000318"/>
    <property type="project" value="GO_Central"/>
</dbReference>
<proteinExistence type="predicted"/>
<protein>
    <submittedName>
        <fullName evidence="10">Basic leucine zipper 1</fullName>
    </submittedName>
</protein>
<keyword evidence="9" id="KW-1185">Reference proteome</keyword>
<dbReference type="Gene3D" id="1.20.5.170">
    <property type="match status" value="1"/>
</dbReference>
<keyword evidence="3" id="KW-0238">DNA-binding</keyword>
<dbReference type="PROSITE" id="PS50217">
    <property type="entry name" value="BZIP"/>
    <property type="match status" value="1"/>
</dbReference>
<keyword evidence="4" id="KW-0804">Transcription</keyword>
<evidence type="ECO:0000259" key="8">
    <source>
        <dbReference type="PROSITE" id="PS50217"/>
    </source>
</evidence>
<feature type="region of interest" description="Disordered" evidence="7">
    <location>
        <begin position="1"/>
        <end position="41"/>
    </location>
</feature>
<feature type="domain" description="BZIP" evidence="8">
    <location>
        <begin position="22"/>
        <end position="85"/>
    </location>
</feature>
<dbReference type="Proteomes" id="UP000818029">
    <property type="component" value="Chromosome D09"/>
</dbReference>
<dbReference type="GeneID" id="107892967"/>
<comment type="subcellular location">
    <subcellularLocation>
        <location evidence="1">Nucleus</location>
    </subcellularLocation>
</comment>
<sequence>MSNVPGMMSSGSEPDAQGVNVDEKKRKRMISNRESAQRSRMKKQKLLEDLVTEVASLKVQIHNNTNKYEALMQKIVVLESENNALKVQQMELAQYLKNLQLMQTQMELLEFNLMNQPGRTLCDIIVDINEPPKVQSWQCHGSNQPAIMASTEMLNY</sequence>
<dbReference type="InterPro" id="IPR004827">
    <property type="entry name" value="bZIP"/>
</dbReference>